<keyword evidence="3" id="KW-0949">S-adenosyl-L-methionine</keyword>
<dbReference type="CDD" id="cd02440">
    <property type="entry name" value="AdoMet_MTases"/>
    <property type="match status" value="1"/>
</dbReference>
<dbReference type="RefSeq" id="WP_113660072.1">
    <property type="nucleotide sequence ID" value="NZ_KZ845674.1"/>
</dbReference>
<gene>
    <name evidence="4" type="ORF">DL897_15700</name>
</gene>
<evidence type="ECO:0000256" key="1">
    <source>
        <dbReference type="ARBA" id="ARBA00022603"/>
    </source>
</evidence>
<dbReference type="GO" id="GO:0032259">
    <property type="term" value="P:methylation"/>
    <property type="evidence" value="ECO:0007669"/>
    <property type="project" value="UniProtKB-KW"/>
</dbReference>
<organism evidence="4 5">
    <name type="scientific">Thermoflavimicrobium daqui</name>
    <dbReference type="NCBI Taxonomy" id="2137476"/>
    <lineage>
        <taxon>Bacteria</taxon>
        <taxon>Bacillati</taxon>
        <taxon>Bacillota</taxon>
        <taxon>Bacilli</taxon>
        <taxon>Bacillales</taxon>
        <taxon>Thermoactinomycetaceae</taxon>
        <taxon>Thermoflavimicrobium</taxon>
    </lineage>
</organism>
<comment type="caution">
    <text evidence="4">The sequence shown here is derived from an EMBL/GenBank/DDBJ whole genome shotgun (WGS) entry which is preliminary data.</text>
</comment>
<dbReference type="Pfam" id="PF01596">
    <property type="entry name" value="Methyltransf_3"/>
    <property type="match status" value="1"/>
</dbReference>
<keyword evidence="1 4" id="KW-0489">Methyltransferase</keyword>
<dbReference type="OrthoDB" id="9799672at2"/>
<evidence type="ECO:0000313" key="4">
    <source>
        <dbReference type="EMBL" id="RAL21860.1"/>
    </source>
</evidence>
<protein>
    <submittedName>
        <fullName evidence="4">Methyltransferase</fullName>
    </submittedName>
</protein>
<keyword evidence="5" id="KW-1185">Reference proteome</keyword>
<accession>A0A364K1E6</accession>
<sequence length="224" mass="24510">MSNFNNNWAHVDQYITDLLVPSDPVLEETLEANKAAGLPAIDVAPNQGKLLHLLAQIKGARRILEIGTLGGYSTIWFARALPPDGHLISLELDPFHAEIAQSNIARANLLEKVEIRVGNALDSLAQLAKEKTEPFDIIFIDADKPNNPYYFEWALKLSRCGSLIIADNVVRKGSVIDESSTDPSVQGVRRFMEMLADEPRVSATAIQTVGSKGYDGFAIALVID</sequence>
<evidence type="ECO:0000313" key="5">
    <source>
        <dbReference type="Proteomes" id="UP000251213"/>
    </source>
</evidence>
<dbReference type="SUPFAM" id="SSF53335">
    <property type="entry name" value="S-adenosyl-L-methionine-dependent methyltransferases"/>
    <property type="match status" value="1"/>
</dbReference>
<dbReference type="AlphaFoldDB" id="A0A364K1E6"/>
<name>A0A364K1E6_9BACL</name>
<dbReference type="Proteomes" id="UP000251213">
    <property type="component" value="Unassembled WGS sequence"/>
</dbReference>
<keyword evidence="2 4" id="KW-0808">Transferase</keyword>
<evidence type="ECO:0000256" key="2">
    <source>
        <dbReference type="ARBA" id="ARBA00022679"/>
    </source>
</evidence>
<dbReference type="GO" id="GO:0008171">
    <property type="term" value="F:O-methyltransferase activity"/>
    <property type="evidence" value="ECO:0007669"/>
    <property type="project" value="InterPro"/>
</dbReference>
<reference evidence="4 5" key="1">
    <citation type="submission" date="2018-06" db="EMBL/GenBank/DDBJ databases">
        <title>Thermoflavimicrobium daqus sp. nov., a thermophilic microbe isolated from Moutai-flavour Daqu.</title>
        <authorList>
            <person name="Wang X."/>
            <person name="Zhou H."/>
        </authorList>
    </citation>
    <scope>NUCLEOTIDE SEQUENCE [LARGE SCALE GENOMIC DNA]</scope>
    <source>
        <strain evidence="4 5">FBKL4.011</strain>
    </source>
</reference>
<reference evidence="4 5" key="2">
    <citation type="submission" date="2018-06" db="EMBL/GenBank/DDBJ databases">
        <authorList>
            <person name="Zhirakovskaya E."/>
        </authorList>
    </citation>
    <scope>NUCLEOTIDE SEQUENCE [LARGE SCALE GENOMIC DNA]</scope>
    <source>
        <strain evidence="4 5">FBKL4.011</strain>
    </source>
</reference>
<dbReference type="EMBL" id="QJKK01000012">
    <property type="protein sequence ID" value="RAL21860.1"/>
    <property type="molecule type" value="Genomic_DNA"/>
</dbReference>
<dbReference type="Gene3D" id="3.40.50.150">
    <property type="entry name" value="Vaccinia Virus protein VP39"/>
    <property type="match status" value="1"/>
</dbReference>
<dbReference type="InterPro" id="IPR050362">
    <property type="entry name" value="Cation-dep_OMT"/>
</dbReference>
<dbReference type="InterPro" id="IPR029063">
    <property type="entry name" value="SAM-dependent_MTases_sf"/>
</dbReference>
<dbReference type="PROSITE" id="PS51682">
    <property type="entry name" value="SAM_OMT_I"/>
    <property type="match status" value="1"/>
</dbReference>
<dbReference type="GO" id="GO:0008757">
    <property type="term" value="F:S-adenosylmethionine-dependent methyltransferase activity"/>
    <property type="evidence" value="ECO:0007669"/>
    <property type="project" value="TreeGrafter"/>
</dbReference>
<dbReference type="PANTHER" id="PTHR10509">
    <property type="entry name" value="O-METHYLTRANSFERASE-RELATED"/>
    <property type="match status" value="1"/>
</dbReference>
<dbReference type="PANTHER" id="PTHR10509:SF14">
    <property type="entry name" value="CAFFEOYL-COA O-METHYLTRANSFERASE 3-RELATED"/>
    <property type="match status" value="1"/>
</dbReference>
<dbReference type="InterPro" id="IPR002935">
    <property type="entry name" value="SAM_O-MeTrfase"/>
</dbReference>
<evidence type="ECO:0000256" key="3">
    <source>
        <dbReference type="ARBA" id="ARBA00022691"/>
    </source>
</evidence>
<proteinExistence type="predicted"/>